<gene>
    <name evidence="3" type="ORF">CVV64_02505</name>
</gene>
<dbReference type="SUPFAM" id="SSF48452">
    <property type="entry name" value="TPR-like"/>
    <property type="match status" value="3"/>
</dbReference>
<evidence type="ECO:0000256" key="2">
    <source>
        <dbReference type="SAM" id="Coils"/>
    </source>
</evidence>
<evidence type="ECO:0000313" key="4">
    <source>
        <dbReference type="Proteomes" id="UP000233256"/>
    </source>
</evidence>
<organism evidence="3 4">
    <name type="scientific">Candidatus Wallbacteria bacterium HGW-Wallbacteria-1</name>
    <dbReference type="NCBI Taxonomy" id="2013854"/>
    <lineage>
        <taxon>Bacteria</taxon>
        <taxon>Candidatus Walliibacteriota</taxon>
    </lineage>
</organism>
<feature type="repeat" description="TPR" evidence="1">
    <location>
        <begin position="107"/>
        <end position="140"/>
    </location>
</feature>
<dbReference type="SMART" id="SM00028">
    <property type="entry name" value="TPR"/>
    <property type="match status" value="14"/>
</dbReference>
<feature type="repeat" description="TPR" evidence="1">
    <location>
        <begin position="664"/>
        <end position="697"/>
    </location>
</feature>
<feature type="repeat" description="TPR" evidence="1">
    <location>
        <begin position="368"/>
        <end position="401"/>
    </location>
</feature>
<keyword evidence="2" id="KW-0175">Coiled coil</keyword>
<sequence length="748" mass="86477">MISSSRKHIALVTVLLAIMVTSIVQVPGFGANAKRLFQQGRDKFAGEDYDGAASAFREAIAEDPLMGDAYKALFVILEKKGNYAAIIESINKANKEHGVDLDIDFKVYMYYKLAESYLKTDDMMLAQETLKKAYRLNDADPKYREILAGIEKRKVRIVADAKGKASALVSQGALVEAIKAIEEGLHADQGNRELRTMLQDIKSRIRSEEMEKEAKTYLIKIKTKLRAQAWDEAILAADEALAAQPENRTFQELKVKAVDERNRYQEELEARLRQEEERKNTSAKIEYFLKLGRRHMEDESWKSAIEAFDNVLSIDSSNSSARKGVEEATEAMRLSDSIKEGEKFFAEGRWDDAAKRFQYALQRVPSSKKYTTLLAKTYVETQKYEEAVKVYRNYLSMFPKTYTILISIGDIYLQMNEPARARVEFKAYLDQDPKNLEVSLKLGSCFLKENNYADAVKFFKEANSRLSDKKERLMVMRELAHCYDKMKDPSEALQVYREMVGLDEGVDGQVECFYKMGNIYFERGEYADALERYKNVERLKPHYLDIDERMKECTLKKWMPILKFAGGGVGLVILWYLMSFANPLFEWMQGRKKEGLLKNAKVYRQAGQWDKAVSTCEELLKLPLDIGETKEIRLAMAHSFYKIGKMDRSVAECEKVLDMERNNKTAYKILGTIYLERKDYDKALQQCRYVFDFDINNVAMHEIMQKAYKALNNVEELIMEYEEMVHMNPDNMQLRNILLKLKKEENIS</sequence>
<keyword evidence="1" id="KW-0802">TPR repeat</keyword>
<dbReference type="InterPro" id="IPR011990">
    <property type="entry name" value="TPR-like_helical_dom_sf"/>
</dbReference>
<dbReference type="Pfam" id="PF13181">
    <property type="entry name" value="TPR_8"/>
    <property type="match status" value="1"/>
</dbReference>
<protein>
    <recommendedName>
        <fullName evidence="5">Tetratricopeptide repeat protein</fullName>
    </recommendedName>
</protein>
<evidence type="ECO:0008006" key="5">
    <source>
        <dbReference type="Google" id="ProtNLM"/>
    </source>
</evidence>
<dbReference type="Pfam" id="PF13174">
    <property type="entry name" value="TPR_6"/>
    <property type="match status" value="1"/>
</dbReference>
<dbReference type="Pfam" id="PF14559">
    <property type="entry name" value="TPR_19"/>
    <property type="match status" value="1"/>
</dbReference>
<dbReference type="PROSITE" id="PS50293">
    <property type="entry name" value="TPR_REGION"/>
    <property type="match status" value="1"/>
</dbReference>
<dbReference type="PROSITE" id="PS50005">
    <property type="entry name" value="TPR"/>
    <property type="match status" value="6"/>
</dbReference>
<evidence type="ECO:0000313" key="3">
    <source>
        <dbReference type="EMBL" id="PKK92305.1"/>
    </source>
</evidence>
<evidence type="ECO:0000256" key="1">
    <source>
        <dbReference type="PROSITE-ProRule" id="PRU00339"/>
    </source>
</evidence>
<feature type="repeat" description="TPR" evidence="1">
    <location>
        <begin position="510"/>
        <end position="543"/>
    </location>
</feature>
<dbReference type="AlphaFoldDB" id="A0A2N1PVD3"/>
<dbReference type="InterPro" id="IPR019734">
    <property type="entry name" value="TPR_rpt"/>
</dbReference>
<dbReference type="EMBL" id="PGXC01000001">
    <property type="protein sequence ID" value="PKK92305.1"/>
    <property type="molecule type" value="Genomic_DNA"/>
</dbReference>
<name>A0A2N1PVD3_9BACT</name>
<dbReference type="PANTHER" id="PTHR12558:SF13">
    <property type="entry name" value="CELL DIVISION CYCLE PROTEIN 27 HOMOLOG"/>
    <property type="match status" value="1"/>
</dbReference>
<proteinExistence type="predicted"/>
<accession>A0A2N1PVD3</accession>
<comment type="caution">
    <text evidence="3">The sequence shown here is derived from an EMBL/GenBank/DDBJ whole genome shotgun (WGS) entry which is preliminary data.</text>
</comment>
<dbReference type="Pfam" id="PF13176">
    <property type="entry name" value="TPR_7"/>
    <property type="match status" value="1"/>
</dbReference>
<reference evidence="3 4" key="1">
    <citation type="journal article" date="2017" name="ISME J.">
        <title>Potential for microbial H2 and metal transformations associated with novel bacteria and archaea in deep terrestrial subsurface sediments.</title>
        <authorList>
            <person name="Hernsdorf A.W."/>
            <person name="Amano Y."/>
            <person name="Miyakawa K."/>
            <person name="Ise K."/>
            <person name="Suzuki Y."/>
            <person name="Anantharaman K."/>
            <person name="Probst A."/>
            <person name="Burstein D."/>
            <person name="Thomas B.C."/>
            <person name="Banfield J.F."/>
        </authorList>
    </citation>
    <scope>NUCLEOTIDE SEQUENCE [LARGE SCALE GENOMIC DNA]</scope>
    <source>
        <strain evidence="3">HGW-Wallbacteria-1</strain>
    </source>
</reference>
<dbReference type="Pfam" id="PF13432">
    <property type="entry name" value="TPR_16"/>
    <property type="match status" value="3"/>
</dbReference>
<feature type="repeat" description="TPR" evidence="1">
    <location>
        <begin position="402"/>
        <end position="435"/>
    </location>
</feature>
<feature type="repeat" description="TPR" evidence="1">
    <location>
        <begin position="285"/>
        <end position="318"/>
    </location>
</feature>
<feature type="coiled-coil region" evidence="2">
    <location>
        <begin position="258"/>
        <end position="285"/>
    </location>
</feature>
<dbReference type="Gene3D" id="1.25.40.10">
    <property type="entry name" value="Tetratricopeptide repeat domain"/>
    <property type="match status" value="5"/>
</dbReference>
<dbReference type="PANTHER" id="PTHR12558">
    <property type="entry name" value="CELL DIVISION CYCLE 16,23,27"/>
    <property type="match status" value="1"/>
</dbReference>
<dbReference type="Proteomes" id="UP000233256">
    <property type="component" value="Unassembled WGS sequence"/>
</dbReference>